<dbReference type="EMBL" id="LCUC01000237">
    <property type="protein sequence ID" value="KKY33606.1"/>
    <property type="molecule type" value="Genomic_DNA"/>
</dbReference>
<feature type="compositionally biased region" description="Low complexity" evidence="1">
    <location>
        <begin position="49"/>
        <end position="69"/>
    </location>
</feature>
<evidence type="ECO:0000313" key="2">
    <source>
        <dbReference type="EMBL" id="KKY33606.1"/>
    </source>
</evidence>
<comment type="caution">
    <text evidence="2">The sequence shown here is derived from an EMBL/GenBank/DDBJ whole genome shotgun (WGS) entry which is preliminary data.</text>
</comment>
<dbReference type="STRING" id="1214573.A0A0G2FHJ5"/>
<keyword evidence="3" id="KW-1185">Reference proteome</keyword>
<evidence type="ECO:0000256" key="1">
    <source>
        <dbReference type="SAM" id="MobiDB-lite"/>
    </source>
</evidence>
<feature type="region of interest" description="Disordered" evidence="1">
    <location>
        <begin position="1"/>
        <end position="100"/>
    </location>
</feature>
<dbReference type="AlphaFoldDB" id="A0A0G2FHJ5"/>
<dbReference type="Proteomes" id="UP000034680">
    <property type="component" value="Unassembled WGS sequence"/>
</dbReference>
<feature type="region of interest" description="Disordered" evidence="1">
    <location>
        <begin position="112"/>
        <end position="202"/>
    </location>
</feature>
<sequence length="202" mass="21575">MALHTSFHFGPDKSGLILDSPTEIDSPSEEIIISQPFKPTLHEPQWQMVSPQSVSASSTAPSVLSSTTSGPRHRSPSAASSATTHTHATKPSSDLDETDAALQSAVEVSIARQISISRQQRQLLRPLQTRRGPGGGERSATASPLGVKIVKSPTPSRRLGEEESIKETKSNTPTLIHPRESPVNPAHLAQNRKSSWAVVEGG</sequence>
<evidence type="ECO:0000313" key="3">
    <source>
        <dbReference type="Proteomes" id="UP000034680"/>
    </source>
</evidence>
<reference evidence="2 3" key="2">
    <citation type="submission" date="2015-05" db="EMBL/GenBank/DDBJ databases">
        <authorList>
            <person name="Morales-Cruz A."/>
            <person name="Amrine K.C."/>
            <person name="Cantu D."/>
        </authorList>
    </citation>
    <scope>NUCLEOTIDE SEQUENCE [LARGE SCALE GENOMIC DNA]</scope>
    <source>
        <strain evidence="2">DA912</strain>
    </source>
</reference>
<reference evidence="2 3" key="1">
    <citation type="submission" date="2015-05" db="EMBL/GenBank/DDBJ databases">
        <title>Distinctive expansion of gene families associated with plant cell wall degradation and secondary metabolism in the genomes of grapevine trunk pathogens.</title>
        <authorList>
            <person name="Lawrence D.P."/>
            <person name="Travadon R."/>
            <person name="Rolshausen P.E."/>
            <person name="Baumgartner K."/>
        </authorList>
    </citation>
    <scope>NUCLEOTIDE SEQUENCE [LARGE SCALE GENOMIC DNA]</scope>
    <source>
        <strain evidence="2">DA912</strain>
    </source>
</reference>
<dbReference type="OrthoDB" id="5404004at2759"/>
<feature type="compositionally biased region" description="Low complexity" evidence="1">
    <location>
        <begin position="76"/>
        <end position="92"/>
    </location>
</feature>
<feature type="compositionally biased region" description="Basic and acidic residues" evidence="1">
    <location>
        <begin position="158"/>
        <end position="169"/>
    </location>
</feature>
<protein>
    <submittedName>
        <fullName evidence="2">Uncharacterized protein</fullName>
    </submittedName>
</protein>
<organism evidence="2 3">
    <name type="scientific">Diaporthe ampelina</name>
    <dbReference type="NCBI Taxonomy" id="1214573"/>
    <lineage>
        <taxon>Eukaryota</taxon>
        <taxon>Fungi</taxon>
        <taxon>Dikarya</taxon>
        <taxon>Ascomycota</taxon>
        <taxon>Pezizomycotina</taxon>
        <taxon>Sordariomycetes</taxon>
        <taxon>Sordariomycetidae</taxon>
        <taxon>Diaporthales</taxon>
        <taxon>Diaporthaceae</taxon>
        <taxon>Diaporthe</taxon>
    </lineage>
</organism>
<feature type="compositionally biased region" description="Low complexity" evidence="1">
    <location>
        <begin position="19"/>
        <end position="34"/>
    </location>
</feature>
<accession>A0A0G2FHJ5</accession>
<gene>
    <name evidence="2" type="ORF">UCDDA912_g06429</name>
</gene>
<name>A0A0G2FHJ5_9PEZI</name>
<feature type="compositionally biased region" description="Low complexity" evidence="1">
    <location>
        <begin position="112"/>
        <end position="131"/>
    </location>
</feature>
<proteinExistence type="predicted"/>